<organism evidence="5 6">
    <name type="scientific">Lachnellula cervina</name>
    <dbReference type="NCBI Taxonomy" id="1316786"/>
    <lineage>
        <taxon>Eukaryota</taxon>
        <taxon>Fungi</taxon>
        <taxon>Dikarya</taxon>
        <taxon>Ascomycota</taxon>
        <taxon>Pezizomycotina</taxon>
        <taxon>Leotiomycetes</taxon>
        <taxon>Helotiales</taxon>
        <taxon>Lachnaceae</taxon>
        <taxon>Lachnellula</taxon>
    </lineage>
</organism>
<evidence type="ECO:0000256" key="1">
    <source>
        <dbReference type="ARBA" id="ARBA00004924"/>
    </source>
</evidence>
<evidence type="ECO:0000256" key="2">
    <source>
        <dbReference type="ARBA" id="ARBA00006432"/>
    </source>
</evidence>
<keyword evidence="6" id="KW-1185">Reference proteome</keyword>
<protein>
    <submittedName>
        <fullName evidence="5">Putative acyl-CoA synthetase YngI</fullName>
    </submittedName>
</protein>
<dbReference type="Pfam" id="PF00501">
    <property type="entry name" value="AMP-binding"/>
    <property type="match status" value="1"/>
</dbReference>
<evidence type="ECO:0000313" key="6">
    <source>
        <dbReference type="Proteomes" id="UP000481288"/>
    </source>
</evidence>
<dbReference type="Pfam" id="PF13193">
    <property type="entry name" value="AMP-binding_C"/>
    <property type="match status" value="1"/>
</dbReference>
<dbReference type="EMBL" id="QGMG01000173">
    <property type="protein sequence ID" value="TVY56287.1"/>
    <property type="molecule type" value="Genomic_DNA"/>
</dbReference>
<accession>A0A7D8USN6</accession>
<dbReference type="Gene3D" id="3.40.50.12780">
    <property type="entry name" value="N-terminal domain of ligase-like"/>
    <property type="match status" value="1"/>
</dbReference>
<gene>
    <name evidence="5" type="primary">yngI_0</name>
    <name evidence="5" type="ORF">LCER1_G001580</name>
</gene>
<dbReference type="PANTHER" id="PTHR43201">
    <property type="entry name" value="ACYL-COA SYNTHETASE"/>
    <property type="match status" value="1"/>
</dbReference>
<evidence type="ECO:0000259" key="4">
    <source>
        <dbReference type="Pfam" id="PF13193"/>
    </source>
</evidence>
<proteinExistence type="inferred from homology"/>
<evidence type="ECO:0000313" key="5">
    <source>
        <dbReference type="EMBL" id="TVY56287.1"/>
    </source>
</evidence>
<dbReference type="GO" id="GO:0031956">
    <property type="term" value="F:medium-chain fatty acid-CoA ligase activity"/>
    <property type="evidence" value="ECO:0007669"/>
    <property type="project" value="TreeGrafter"/>
</dbReference>
<dbReference type="AlphaFoldDB" id="A0A7D8USN6"/>
<reference evidence="5 6" key="1">
    <citation type="submission" date="2018-05" db="EMBL/GenBank/DDBJ databases">
        <title>Whole genome sequencing for identification of molecular markers to develop diagnostic detection tools for the regulated plant pathogen Lachnellula willkommii.</title>
        <authorList>
            <person name="Giroux E."/>
            <person name="Bilodeau G."/>
        </authorList>
    </citation>
    <scope>NUCLEOTIDE SEQUENCE [LARGE SCALE GENOMIC DNA]</scope>
    <source>
        <strain evidence="5 6">CBS 625.97</strain>
    </source>
</reference>
<comment type="similarity">
    <text evidence="2">Belongs to the ATP-dependent AMP-binding enzyme family.</text>
</comment>
<dbReference type="Proteomes" id="UP000481288">
    <property type="component" value="Unassembled WGS sequence"/>
</dbReference>
<dbReference type="PANTHER" id="PTHR43201:SF6">
    <property type="entry name" value="ACYL COA SYNTHETASE (EUROFUNG)"/>
    <property type="match status" value="1"/>
</dbReference>
<dbReference type="SUPFAM" id="SSF56801">
    <property type="entry name" value="Acetyl-CoA synthetase-like"/>
    <property type="match status" value="1"/>
</dbReference>
<dbReference type="GO" id="GO:0006631">
    <property type="term" value="P:fatty acid metabolic process"/>
    <property type="evidence" value="ECO:0007669"/>
    <property type="project" value="TreeGrafter"/>
</dbReference>
<comment type="pathway">
    <text evidence="1">Siderophore biosynthesis.</text>
</comment>
<dbReference type="FunFam" id="3.40.50.12780:FF:000003">
    <property type="entry name" value="Long-chain-fatty-acid--CoA ligase FadD"/>
    <property type="match status" value="1"/>
</dbReference>
<dbReference type="InterPro" id="IPR042099">
    <property type="entry name" value="ANL_N_sf"/>
</dbReference>
<sequence>MNPSTEIKAFSKASILVGPTEPSLWNLTLSQLLKQQTEATPSGQCVVFPEAGYRATYQQLYQNTLAVAKGLLAAGIRRGDNIGIFAGNCPPYVELFFAASHIGAALVVLNCTYSPSELEYALKHSECRLLFISSRIGRISSQEVLQMLENEDDRASLAELQEVILLKKSSQWAFREYADLIRGGGGISDSQITTRMCTVDPNDMCNLQFTSGTTAAPKAAMLTHNNLVNNGRFVGDRMKLSEKDIVCCPPPLFHCFGLVLGLLAALTHGSSIVFPSETFQAQEVLNALSKERCTALHGVPAMFSAELELLQPDVDLSRLRTGIAAGAPVPRKMMMDLRKTFNMSEITNTYGMTETSPASFMTFTDDPVEKRLSTVGKLLPHMRAKIVETNGEIVPTGARGELCVAGFALQIGYWQNPEKTAEVMRTDENGIRWMHTGDEAVFDNEGYCRITGRIKDIIIRGGENILPLEIEERLVQHPSIIQASVIGIANSKYGEAVGAFLQQRASHERPSQEELGKFVRETLGWHKAPVHVFWLRGDEEFPKTGSGKIKKHVLKERGTELVRKEMRLSKL</sequence>
<dbReference type="InterPro" id="IPR000873">
    <property type="entry name" value="AMP-dep_synth/lig_dom"/>
</dbReference>
<dbReference type="InterPro" id="IPR025110">
    <property type="entry name" value="AMP-bd_C"/>
</dbReference>
<name>A0A7D8USN6_9HELO</name>
<dbReference type="OrthoDB" id="10253115at2759"/>
<comment type="caution">
    <text evidence="5">The sequence shown here is derived from an EMBL/GenBank/DDBJ whole genome shotgun (WGS) entry which is preliminary data.</text>
</comment>
<dbReference type="Gene3D" id="3.30.300.30">
    <property type="match status" value="1"/>
</dbReference>
<feature type="domain" description="AMP-binding enzyme C-terminal" evidence="4">
    <location>
        <begin position="469"/>
        <end position="548"/>
    </location>
</feature>
<feature type="domain" description="AMP-dependent synthetase/ligase" evidence="3">
    <location>
        <begin position="34"/>
        <end position="414"/>
    </location>
</feature>
<evidence type="ECO:0000259" key="3">
    <source>
        <dbReference type="Pfam" id="PF00501"/>
    </source>
</evidence>
<dbReference type="InterPro" id="IPR045851">
    <property type="entry name" value="AMP-bd_C_sf"/>
</dbReference>